<dbReference type="InterPro" id="IPR032675">
    <property type="entry name" value="LRR_dom_sf"/>
</dbReference>
<accession>A0A822XWD6</accession>
<evidence type="ECO:0000313" key="3">
    <source>
        <dbReference type="Proteomes" id="UP000607653"/>
    </source>
</evidence>
<reference evidence="2 3" key="1">
    <citation type="journal article" date="2020" name="Mol. Biol. Evol.">
        <title>Distinct Expression and Methylation Patterns for Genes with Different Fates following a Single Whole-Genome Duplication in Flowering Plants.</title>
        <authorList>
            <person name="Shi T."/>
            <person name="Rahmani R.S."/>
            <person name="Gugger P.F."/>
            <person name="Wang M."/>
            <person name="Li H."/>
            <person name="Zhang Y."/>
            <person name="Li Z."/>
            <person name="Wang Q."/>
            <person name="Van de Peer Y."/>
            <person name="Marchal K."/>
            <person name="Chen J."/>
        </authorList>
    </citation>
    <scope>NUCLEOTIDE SEQUENCE [LARGE SCALE GENOMIC DNA]</scope>
    <source>
        <tissue evidence="2">Leaf</tissue>
    </source>
</reference>
<dbReference type="EMBL" id="DUZY01000001">
    <property type="protein sequence ID" value="DAD21718.1"/>
    <property type="molecule type" value="Genomic_DNA"/>
</dbReference>
<evidence type="ECO:0000256" key="1">
    <source>
        <dbReference type="SAM" id="SignalP"/>
    </source>
</evidence>
<keyword evidence="3" id="KW-1185">Reference proteome</keyword>
<evidence type="ECO:0000313" key="2">
    <source>
        <dbReference type="EMBL" id="DAD21718.1"/>
    </source>
</evidence>
<keyword evidence="1" id="KW-0732">Signal</keyword>
<gene>
    <name evidence="2" type="ORF">HUJ06_023181</name>
</gene>
<protein>
    <submittedName>
        <fullName evidence="2">Uncharacterized protein</fullName>
    </submittedName>
</protein>
<dbReference type="Gene3D" id="3.80.10.10">
    <property type="entry name" value="Ribonuclease Inhibitor"/>
    <property type="match status" value="1"/>
</dbReference>
<sequence>MHLLLILLQVLDSVCDEGLQAVAATCNELRDLRVFPIYAHREDGEVAVSEVGLLAISQACRKLRSILQLWRLCQGTLNN</sequence>
<feature type="signal peptide" evidence="1">
    <location>
        <begin position="1"/>
        <end position="16"/>
    </location>
</feature>
<dbReference type="Proteomes" id="UP000607653">
    <property type="component" value="Unassembled WGS sequence"/>
</dbReference>
<proteinExistence type="predicted"/>
<dbReference type="AlphaFoldDB" id="A0A822XWD6"/>
<comment type="caution">
    <text evidence="2">The sequence shown here is derived from an EMBL/GenBank/DDBJ whole genome shotgun (WGS) entry which is preliminary data.</text>
</comment>
<feature type="chain" id="PRO_5032640816" evidence="1">
    <location>
        <begin position="17"/>
        <end position="79"/>
    </location>
</feature>
<name>A0A822XWD6_NELNU</name>
<organism evidence="2 3">
    <name type="scientific">Nelumbo nucifera</name>
    <name type="common">Sacred lotus</name>
    <dbReference type="NCBI Taxonomy" id="4432"/>
    <lineage>
        <taxon>Eukaryota</taxon>
        <taxon>Viridiplantae</taxon>
        <taxon>Streptophyta</taxon>
        <taxon>Embryophyta</taxon>
        <taxon>Tracheophyta</taxon>
        <taxon>Spermatophyta</taxon>
        <taxon>Magnoliopsida</taxon>
        <taxon>Proteales</taxon>
        <taxon>Nelumbonaceae</taxon>
        <taxon>Nelumbo</taxon>
    </lineage>
</organism>